<dbReference type="PROSITE" id="PS00107">
    <property type="entry name" value="PROTEIN_KINASE_ATP"/>
    <property type="match status" value="1"/>
</dbReference>
<dbReference type="InterPro" id="IPR056953">
    <property type="entry name" value="CUT_N"/>
</dbReference>
<feature type="binding site" evidence="8">
    <location>
        <position position="52"/>
    </location>
    <ligand>
        <name>ATP</name>
        <dbReference type="ChEBI" id="CHEBI:30616"/>
    </ligand>
</feature>
<dbReference type="PANTHER" id="PTHR22907">
    <property type="entry name" value="GH04558P"/>
    <property type="match status" value="1"/>
</dbReference>
<keyword evidence="2" id="KW-0193">Cuticle</keyword>
<evidence type="ECO:0000256" key="1">
    <source>
        <dbReference type="ARBA" id="ARBA00004251"/>
    </source>
</evidence>
<evidence type="ECO:0000313" key="13">
    <source>
        <dbReference type="Proteomes" id="UP000494206"/>
    </source>
</evidence>
<feature type="transmembrane region" description="Helical" evidence="9">
    <location>
        <begin position="1068"/>
        <end position="1093"/>
    </location>
</feature>
<keyword evidence="5" id="KW-0732">Signal</keyword>
<dbReference type="InterPro" id="IPR051962">
    <property type="entry name" value="Cuticlin"/>
</dbReference>
<accession>A0A8S1FAR8</accession>
<evidence type="ECO:0000256" key="6">
    <source>
        <dbReference type="ARBA" id="ARBA00022989"/>
    </source>
</evidence>
<dbReference type="InterPro" id="IPR017441">
    <property type="entry name" value="Protein_kinase_ATP_BS"/>
</dbReference>
<dbReference type="InterPro" id="IPR057475">
    <property type="entry name" value="CUT_C"/>
</dbReference>
<feature type="domain" description="Protein kinase" evidence="10">
    <location>
        <begin position="22"/>
        <end position="296"/>
    </location>
</feature>
<dbReference type="SMART" id="SM00220">
    <property type="entry name" value="S_TKc"/>
    <property type="match status" value="1"/>
</dbReference>
<keyword evidence="8" id="KW-0067">ATP-binding</keyword>
<dbReference type="GO" id="GO:0042302">
    <property type="term" value="F:structural constituent of cuticle"/>
    <property type="evidence" value="ECO:0007669"/>
    <property type="project" value="UniProtKB-KW"/>
</dbReference>
<evidence type="ECO:0000256" key="5">
    <source>
        <dbReference type="ARBA" id="ARBA00022729"/>
    </source>
</evidence>
<proteinExistence type="predicted"/>
<dbReference type="Pfam" id="PF00069">
    <property type="entry name" value="Pkinase"/>
    <property type="match status" value="1"/>
</dbReference>
<comment type="subcellular location">
    <subcellularLocation>
        <location evidence="1">Cell membrane</location>
        <topology evidence="1">Single-pass type I membrane protein</topology>
    </subcellularLocation>
</comment>
<dbReference type="Proteomes" id="UP000494206">
    <property type="component" value="Unassembled WGS sequence"/>
</dbReference>
<dbReference type="Gene3D" id="1.10.510.10">
    <property type="entry name" value="Transferase(Phosphotransferase) domain 1"/>
    <property type="match status" value="1"/>
</dbReference>
<sequence length="1151" mass="129396">MVTSGDNKRPDIKISTIIRRKYVALRLLGKGGYGVVFEIMRISSPETRYAIKTELATIHNNLKSEWEIMNLLQKKNAKHCIIGVEYGAERNFNYIIMHLVGPSLSDIRRNLPPRKFSLYTTSVVALQCFDALHDLHDQGYIHRDIKPSNYAVGLLGTEKEKIVHLLDFGICRKIFVMSDGECVLRKPRMKVPFRGTVQYCSLNVHLRLEPGRHDDFWSLLYMSIELLLGDLPWEKMLKEDTKKYKENRIDELLDKCPLEFQLFRTQLQTLSYSRDPDYDKLRNILIHLIQTNHFSLDKQLDWQLGEYGLLFANRVKMPSKTQTPINLADILNIPKNPVTIDLDPNIESVDVPHDQSTSKSDDTLVDDEMLKAMPKTSTRRPSPKFIKKKPGDISVLEKIPGALQPVKTPLRKPAPKRKSKKSAKILYENEVYDIRKHYARGCSPIIPARRRLHPTTRREEGEVGRRKGGACLEEDEPAAAILLLFRLIAADFDNSVIGQPYISCEKDRIVVDVITERPFTGKVFVKGEYGNSQCTRLFRNGEHVSVDEFGNQVFQGTVTRSRMGTLEEQLRSATGDSRIAHGKINVPDDIADEYGGANQGKAGALLSGSSNTGIEGDQWTTAGGATPDMRAAFGGSRGEEKIVSTKQNNLTVFEKTKNIERGLYGNVESKNHIGSSQMSGSASCPPCEPCRCDERRSRRATNSIRLEVGLDTCNSKRDRKLNPPSLVVSFVAVVSFHDSFITKLDKAYHIQCAYAESEKTVSTDLNVTMTDEVTINGTIDAPSCEYLITDEKSVPVRNTFVGDLVKHQWVCRGGMTGKMRMLVHDCFIEDGSSQNFMVIDENGCSLDQYMLQTPTYSSDGLTANVDAYVFRFPERSGVDFKCSISFCSIDDHECDNITPPRCHSNHLRRKRSANPKMPSLSLHSNSLTVFDVDTSNNHQDFHISAPQSLSSIDDSPTSFCLSITSFGVLCGKLHRIRKCLINVPKNEITIIDLAVCSTTRFFRQIAFDLRVRDAQQCFEISIVSGASENIHIGVGIIWFTIGTSILFDIVTIAILFKEIDRTSMLIRMLPYAAIECGASVLTIILYILSASLAISSEEITADFSFITAALVCVLIAAIYVINFGIYLRKWLNNTHHRNPSDVYEYTNYGNE</sequence>
<keyword evidence="4 9" id="KW-0812">Transmembrane</keyword>
<feature type="transmembrane region" description="Helical" evidence="9">
    <location>
        <begin position="1036"/>
        <end position="1056"/>
    </location>
</feature>
<keyword evidence="7 9" id="KW-0472">Membrane</keyword>
<feature type="domain" description="ZP" evidence="11">
    <location>
        <begin position="644"/>
        <end position="901"/>
    </location>
</feature>
<gene>
    <name evidence="12" type="ORF">CBOVIS_LOCUS12400</name>
</gene>
<dbReference type="PROSITE" id="PS50011">
    <property type="entry name" value="PROTEIN_KINASE_DOM"/>
    <property type="match status" value="1"/>
</dbReference>
<keyword evidence="3" id="KW-1003">Cell membrane</keyword>
<dbReference type="SUPFAM" id="SSF56112">
    <property type="entry name" value="Protein kinase-like (PK-like)"/>
    <property type="match status" value="1"/>
</dbReference>
<dbReference type="GO" id="GO:0004672">
    <property type="term" value="F:protein kinase activity"/>
    <property type="evidence" value="ECO:0007669"/>
    <property type="project" value="InterPro"/>
</dbReference>
<name>A0A8S1FAR8_9PELO</name>
<dbReference type="EMBL" id="CADEPM010000012">
    <property type="protein sequence ID" value="CAB3410957.1"/>
    <property type="molecule type" value="Genomic_DNA"/>
</dbReference>
<evidence type="ECO:0000259" key="10">
    <source>
        <dbReference type="PROSITE" id="PS50011"/>
    </source>
</evidence>
<dbReference type="InterPro" id="IPR001507">
    <property type="entry name" value="ZP_dom"/>
</dbReference>
<evidence type="ECO:0000256" key="9">
    <source>
        <dbReference type="SAM" id="Phobius"/>
    </source>
</evidence>
<evidence type="ECO:0000256" key="4">
    <source>
        <dbReference type="ARBA" id="ARBA00022692"/>
    </source>
</evidence>
<dbReference type="PROSITE" id="PS51034">
    <property type="entry name" value="ZP_2"/>
    <property type="match status" value="1"/>
</dbReference>
<keyword evidence="13" id="KW-1185">Reference proteome</keyword>
<dbReference type="Pfam" id="PF25057">
    <property type="entry name" value="CUT_N"/>
    <property type="match status" value="2"/>
</dbReference>
<feature type="transmembrane region" description="Helical" evidence="9">
    <location>
        <begin position="1105"/>
        <end position="1127"/>
    </location>
</feature>
<evidence type="ECO:0008006" key="14">
    <source>
        <dbReference type="Google" id="ProtNLM"/>
    </source>
</evidence>
<evidence type="ECO:0000313" key="12">
    <source>
        <dbReference type="EMBL" id="CAB3410957.1"/>
    </source>
</evidence>
<dbReference type="InterPro" id="IPR011009">
    <property type="entry name" value="Kinase-like_dom_sf"/>
</dbReference>
<dbReference type="Pfam" id="PF25301">
    <property type="entry name" value="CUT_C"/>
    <property type="match status" value="1"/>
</dbReference>
<dbReference type="GO" id="GO:0005524">
    <property type="term" value="F:ATP binding"/>
    <property type="evidence" value="ECO:0007669"/>
    <property type="project" value="UniProtKB-UniRule"/>
</dbReference>
<organism evidence="12 13">
    <name type="scientific">Caenorhabditis bovis</name>
    <dbReference type="NCBI Taxonomy" id="2654633"/>
    <lineage>
        <taxon>Eukaryota</taxon>
        <taxon>Metazoa</taxon>
        <taxon>Ecdysozoa</taxon>
        <taxon>Nematoda</taxon>
        <taxon>Chromadorea</taxon>
        <taxon>Rhabditida</taxon>
        <taxon>Rhabditina</taxon>
        <taxon>Rhabditomorpha</taxon>
        <taxon>Rhabditoidea</taxon>
        <taxon>Rhabditidae</taxon>
        <taxon>Peloderinae</taxon>
        <taxon>Caenorhabditis</taxon>
    </lineage>
</organism>
<keyword evidence="6 9" id="KW-1133">Transmembrane helix</keyword>
<dbReference type="GO" id="GO:0005886">
    <property type="term" value="C:plasma membrane"/>
    <property type="evidence" value="ECO:0007669"/>
    <property type="project" value="UniProtKB-SubCell"/>
</dbReference>
<dbReference type="AlphaFoldDB" id="A0A8S1FAR8"/>
<dbReference type="InterPro" id="IPR000719">
    <property type="entry name" value="Prot_kinase_dom"/>
</dbReference>
<evidence type="ECO:0000256" key="7">
    <source>
        <dbReference type="ARBA" id="ARBA00023136"/>
    </source>
</evidence>
<evidence type="ECO:0000256" key="2">
    <source>
        <dbReference type="ARBA" id="ARBA00022460"/>
    </source>
</evidence>
<evidence type="ECO:0000256" key="8">
    <source>
        <dbReference type="PROSITE-ProRule" id="PRU10141"/>
    </source>
</evidence>
<comment type="caution">
    <text evidence="12">The sequence shown here is derived from an EMBL/GenBank/DDBJ whole genome shotgun (WGS) entry which is preliminary data.</text>
</comment>
<evidence type="ECO:0000259" key="11">
    <source>
        <dbReference type="PROSITE" id="PS51034"/>
    </source>
</evidence>
<keyword evidence="8" id="KW-0547">Nucleotide-binding</keyword>
<dbReference type="OrthoDB" id="6139674at2759"/>
<reference evidence="12 13" key="1">
    <citation type="submission" date="2020-04" db="EMBL/GenBank/DDBJ databases">
        <authorList>
            <person name="Laetsch R D."/>
            <person name="Stevens L."/>
            <person name="Kumar S."/>
            <person name="Blaxter L. M."/>
        </authorList>
    </citation>
    <scope>NUCLEOTIDE SEQUENCE [LARGE SCALE GENOMIC DNA]</scope>
</reference>
<evidence type="ECO:0000256" key="3">
    <source>
        <dbReference type="ARBA" id="ARBA00022475"/>
    </source>
</evidence>
<dbReference type="PANTHER" id="PTHR22907:SF54">
    <property type="entry name" value="GH04558P"/>
    <property type="match status" value="1"/>
</dbReference>
<protein>
    <recommendedName>
        <fullName evidence="14">Protein kinase domain-containing protein</fullName>
    </recommendedName>
</protein>
<dbReference type="SMART" id="SM00241">
    <property type="entry name" value="ZP"/>
    <property type="match status" value="1"/>
</dbReference>